<protein>
    <recommendedName>
        <fullName evidence="4">Calcineurin-like phosphoesterase domain-containing protein</fullName>
    </recommendedName>
</protein>
<keyword evidence="1" id="KW-0479">Metal-binding</keyword>
<name>A0A1H3WID3_BIZPA</name>
<organism evidence="5 6">
    <name type="scientific">Bizionia paragorgiae</name>
    <dbReference type="NCBI Taxonomy" id="283786"/>
    <lineage>
        <taxon>Bacteria</taxon>
        <taxon>Pseudomonadati</taxon>
        <taxon>Bacteroidota</taxon>
        <taxon>Flavobacteriia</taxon>
        <taxon>Flavobacteriales</taxon>
        <taxon>Flavobacteriaceae</taxon>
        <taxon>Bizionia</taxon>
    </lineage>
</organism>
<evidence type="ECO:0000259" key="4">
    <source>
        <dbReference type="Pfam" id="PF00149"/>
    </source>
</evidence>
<dbReference type="PANTHER" id="PTHR31302:SF31">
    <property type="entry name" value="PHOSPHODIESTERASE YAEI"/>
    <property type="match status" value="1"/>
</dbReference>
<dbReference type="InterPro" id="IPR004843">
    <property type="entry name" value="Calcineurin-like_PHP"/>
</dbReference>
<dbReference type="InterPro" id="IPR051158">
    <property type="entry name" value="Metallophosphoesterase_sf"/>
</dbReference>
<dbReference type="GO" id="GO:0016020">
    <property type="term" value="C:membrane"/>
    <property type="evidence" value="ECO:0007669"/>
    <property type="project" value="GOC"/>
</dbReference>
<dbReference type="Proteomes" id="UP000198846">
    <property type="component" value="Unassembled WGS sequence"/>
</dbReference>
<evidence type="ECO:0000313" key="5">
    <source>
        <dbReference type="EMBL" id="SDZ86879.1"/>
    </source>
</evidence>
<feature type="domain" description="Calcineurin-like phosphoesterase" evidence="4">
    <location>
        <begin position="162"/>
        <end position="343"/>
    </location>
</feature>
<evidence type="ECO:0000256" key="1">
    <source>
        <dbReference type="ARBA" id="ARBA00022723"/>
    </source>
</evidence>
<dbReference type="PANTHER" id="PTHR31302">
    <property type="entry name" value="TRANSMEMBRANE PROTEIN WITH METALLOPHOSPHOESTERASE DOMAIN-RELATED"/>
    <property type="match status" value="1"/>
</dbReference>
<keyword evidence="3" id="KW-0472">Membrane</keyword>
<keyword evidence="2" id="KW-0378">Hydrolase</keyword>
<feature type="transmembrane region" description="Helical" evidence="3">
    <location>
        <begin position="115"/>
        <end position="137"/>
    </location>
</feature>
<reference evidence="5 6" key="1">
    <citation type="submission" date="2016-10" db="EMBL/GenBank/DDBJ databases">
        <authorList>
            <person name="de Groot N.N."/>
        </authorList>
    </citation>
    <scope>NUCLEOTIDE SEQUENCE [LARGE SCALE GENOMIC DNA]</scope>
    <source>
        <strain evidence="5 6">DSM 23842</strain>
    </source>
</reference>
<feature type="transmembrane region" description="Helical" evidence="3">
    <location>
        <begin position="80"/>
        <end position="103"/>
    </location>
</feature>
<dbReference type="GO" id="GO:0009245">
    <property type="term" value="P:lipid A biosynthetic process"/>
    <property type="evidence" value="ECO:0007669"/>
    <property type="project" value="TreeGrafter"/>
</dbReference>
<accession>A0A1H3WID3</accession>
<keyword evidence="6" id="KW-1185">Reference proteome</keyword>
<dbReference type="RefSeq" id="WP_092132223.1">
    <property type="nucleotide sequence ID" value="NZ_FNQK01000003.1"/>
</dbReference>
<proteinExistence type="predicted"/>
<dbReference type="CDD" id="cd07385">
    <property type="entry name" value="MPP_YkuE_C"/>
    <property type="match status" value="1"/>
</dbReference>
<dbReference type="GO" id="GO:0008758">
    <property type="term" value="F:UDP-2,3-diacylglucosamine hydrolase activity"/>
    <property type="evidence" value="ECO:0007669"/>
    <property type="project" value="TreeGrafter"/>
</dbReference>
<evidence type="ECO:0000256" key="3">
    <source>
        <dbReference type="SAM" id="Phobius"/>
    </source>
</evidence>
<dbReference type="InterPro" id="IPR029052">
    <property type="entry name" value="Metallo-depent_PP-like"/>
</dbReference>
<keyword evidence="3" id="KW-0812">Transmembrane</keyword>
<evidence type="ECO:0000313" key="6">
    <source>
        <dbReference type="Proteomes" id="UP000198846"/>
    </source>
</evidence>
<dbReference type="OrthoDB" id="9780884at2"/>
<dbReference type="Pfam" id="PF00149">
    <property type="entry name" value="Metallophos"/>
    <property type="match status" value="1"/>
</dbReference>
<feature type="transmembrane region" description="Helical" evidence="3">
    <location>
        <begin position="47"/>
        <end position="68"/>
    </location>
</feature>
<dbReference type="EMBL" id="FNQK01000003">
    <property type="protein sequence ID" value="SDZ86879.1"/>
    <property type="molecule type" value="Genomic_DNA"/>
</dbReference>
<dbReference type="Gene3D" id="3.60.21.10">
    <property type="match status" value="1"/>
</dbReference>
<dbReference type="AlphaFoldDB" id="A0A1H3WID3"/>
<dbReference type="GO" id="GO:0046872">
    <property type="term" value="F:metal ion binding"/>
    <property type="evidence" value="ECO:0007669"/>
    <property type="project" value="UniProtKB-KW"/>
</dbReference>
<keyword evidence="3" id="KW-1133">Transmembrane helix</keyword>
<sequence length="407" mass="46824">MKSFSLFTIILLCLAILLVDVTAFYWLQSITQFIDSAIFKTMIHALFWVFTVGLITSILILKITLDNINPLRKQLLISRFYGLGILSFIPKFVFIVVISILHFTNFLFSENKSLILIPIVGVLSGLLPFIVILYGIFKAIYKFKVYHHPIKSSKLPKAFNGIKIVQISDLHLGSFNYAYNKLEHAIEKINDLEPDYIVITGDLVNNYAWELRGWDSVFNKLQAKEGKFAILGNHDYGDYSQWDTKELKQENFKAIQQFFKTIDFKLLLNDSRILTKGEDRIALIGVENWGKPPFKQYGDLEKAMIGTEGIPFKILLSHDPTHWTEEVIDKTDIILTLAGHTHGMQAGFSYKNKQWSPIKYKFKHWAGLYKHNTQFLYVNRGLGWLGFPARIGMRPEITCITLKATQD</sequence>
<gene>
    <name evidence="5" type="ORF">SAMN04487990_103112</name>
</gene>
<dbReference type="SUPFAM" id="SSF56300">
    <property type="entry name" value="Metallo-dependent phosphatases"/>
    <property type="match status" value="1"/>
</dbReference>
<evidence type="ECO:0000256" key="2">
    <source>
        <dbReference type="ARBA" id="ARBA00022801"/>
    </source>
</evidence>